<keyword evidence="2" id="KW-0378">Hydrolase</keyword>
<keyword evidence="2" id="KW-0347">Helicase</keyword>
<accession>A0ABP8PD67</accession>
<proteinExistence type="predicted"/>
<comment type="caution">
    <text evidence="5">The sequence shown here is derived from an EMBL/GenBank/DDBJ whole genome shotgun (WGS) entry which is preliminary data.</text>
</comment>
<keyword evidence="1" id="KW-0227">DNA damage</keyword>
<evidence type="ECO:0000259" key="4">
    <source>
        <dbReference type="Pfam" id="PF12705"/>
    </source>
</evidence>
<name>A0ABP8PD67_9ACTN</name>
<keyword evidence="3" id="KW-0234">DNA repair</keyword>
<reference evidence="6" key="1">
    <citation type="journal article" date="2019" name="Int. J. Syst. Evol. Microbiol.">
        <title>The Global Catalogue of Microorganisms (GCM) 10K type strain sequencing project: providing services to taxonomists for standard genome sequencing and annotation.</title>
        <authorList>
            <consortium name="The Broad Institute Genomics Platform"/>
            <consortium name="The Broad Institute Genome Sequencing Center for Infectious Disease"/>
            <person name="Wu L."/>
            <person name="Ma J."/>
        </authorList>
    </citation>
    <scope>NUCLEOTIDE SEQUENCE [LARGE SCALE GENOMIC DNA]</scope>
    <source>
        <strain evidence="6">JCM 17933</strain>
    </source>
</reference>
<evidence type="ECO:0000256" key="3">
    <source>
        <dbReference type="ARBA" id="ARBA00023204"/>
    </source>
</evidence>
<evidence type="ECO:0000313" key="5">
    <source>
        <dbReference type="EMBL" id="GAA4484508.1"/>
    </source>
</evidence>
<keyword evidence="2" id="KW-0547">Nucleotide-binding</keyword>
<keyword evidence="2" id="KW-0067">ATP-binding</keyword>
<evidence type="ECO:0000256" key="1">
    <source>
        <dbReference type="ARBA" id="ARBA00022763"/>
    </source>
</evidence>
<evidence type="ECO:0000256" key="2">
    <source>
        <dbReference type="ARBA" id="ARBA00022806"/>
    </source>
</evidence>
<feature type="domain" description="PD-(D/E)XK endonuclease-like" evidence="4">
    <location>
        <begin position="17"/>
        <end position="174"/>
    </location>
</feature>
<keyword evidence="6" id="KW-1185">Reference proteome</keyword>
<dbReference type="Proteomes" id="UP001500503">
    <property type="component" value="Unassembled WGS sequence"/>
</dbReference>
<sequence length="355" mass="40926">MSDIIEVSYTGDLLAHRRCPRSWAYEKHVGLHPYEQVQAMEGHLVHHSMEWLTIQYRRHAADGAPRHATRAELTTQLDRYSKVLHSRGIRTRFASKAEVLERVAHNLYVKGTDEPKPEVKAAVEGALHEEYELRTVRKLIRAGTDGEPILGEGDRKKKVLLTGILDVVVQQQSDFTYHRTWRWTNKRTLEGEPVPDTVVARRNDLEIWDYKGVRADSRYQEDYVRQVVTYTALLEERMRRPDRCVLFFTNEPRAEKRLLVIPIDDEVVAASMEWTLEQVGELRKTELLMQRDPLAVEAGDIRRRGLPLGERITKELKQQCTTCGQRFDCPSYAANLGSTAGDPHPDVDLMNVHKN</sequence>
<dbReference type="InterPro" id="IPR038726">
    <property type="entry name" value="PDDEXK_AddAB-type"/>
</dbReference>
<dbReference type="Pfam" id="PF12705">
    <property type="entry name" value="PDDEXK_1"/>
    <property type="match status" value="1"/>
</dbReference>
<gene>
    <name evidence="5" type="ORF">GCM10023191_007750</name>
</gene>
<organism evidence="5 6">
    <name type="scientific">Actinoallomurus oryzae</name>
    <dbReference type="NCBI Taxonomy" id="502180"/>
    <lineage>
        <taxon>Bacteria</taxon>
        <taxon>Bacillati</taxon>
        <taxon>Actinomycetota</taxon>
        <taxon>Actinomycetes</taxon>
        <taxon>Streptosporangiales</taxon>
        <taxon>Thermomonosporaceae</taxon>
        <taxon>Actinoallomurus</taxon>
    </lineage>
</organism>
<evidence type="ECO:0000313" key="6">
    <source>
        <dbReference type="Proteomes" id="UP001500503"/>
    </source>
</evidence>
<dbReference type="EMBL" id="BAABHF010000009">
    <property type="protein sequence ID" value="GAA4484508.1"/>
    <property type="molecule type" value="Genomic_DNA"/>
</dbReference>
<protein>
    <recommendedName>
        <fullName evidence="4">PD-(D/E)XK endonuclease-like domain-containing protein</fullName>
    </recommendedName>
</protein>
<dbReference type="RefSeq" id="WP_345457471.1">
    <property type="nucleotide sequence ID" value="NZ_BAABHF010000009.1"/>
</dbReference>